<organism evidence="2 3">
    <name type="scientific">Aneurinibacillus aneurinilyticus</name>
    <name type="common">Bacillus aneurinolyticus</name>
    <dbReference type="NCBI Taxonomy" id="1391"/>
    <lineage>
        <taxon>Bacteria</taxon>
        <taxon>Bacillati</taxon>
        <taxon>Bacillota</taxon>
        <taxon>Bacilli</taxon>
        <taxon>Bacillales</taxon>
        <taxon>Paenibacillaceae</taxon>
        <taxon>Aneurinibacillus group</taxon>
        <taxon>Aneurinibacillus</taxon>
    </lineage>
</organism>
<dbReference type="Proteomes" id="UP000561326">
    <property type="component" value="Unassembled WGS sequence"/>
</dbReference>
<evidence type="ECO:0000313" key="3">
    <source>
        <dbReference type="Proteomes" id="UP000561326"/>
    </source>
</evidence>
<dbReference type="Gene3D" id="3.30.450.40">
    <property type="match status" value="1"/>
</dbReference>
<dbReference type="InterPro" id="IPR029016">
    <property type="entry name" value="GAF-like_dom_sf"/>
</dbReference>
<feature type="domain" description="IclR-ED" evidence="1">
    <location>
        <begin position="1"/>
        <end position="50"/>
    </location>
</feature>
<reference evidence="2 3" key="1">
    <citation type="submission" date="2020-04" db="EMBL/GenBank/DDBJ databases">
        <authorList>
            <person name="Hitch T.C.A."/>
            <person name="Wylensek D."/>
            <person name="Clavel T."/>
        </authorList>
    </citation>
    <scope>NUCLEOTIDE SEQUENCE [LARGE SCALE GENOMIC DNA]</scope>
    <source>
        <strain evidence="2 3">WB01_D5_05</strain>
    </source>
</reference>
<dbReference type="EMBL" id="JABAGO010000008">
    <property type="protein sequence ID" value="NME97981.1"/>
    <property type="molecule type" value="Genomic_DNA"/>
</dbReference>
<dbReference type="InterPro" id="IPR014757">
    <property type="entry name" value="Tscrpt_reg_IclR_C"/>
</dbReference>
<comment type="caution">
    <text evidence="2">The sequence shown here is derived from an EMBL/GenBank/DDBJ whole genome shotgun (WGS) entry which is preliminary data.</text>
</comment>
<dbReference type="AlphaFoldDB" id="A0A848CSL1"/>
<proteinExistence type="predicted"/>
<dbReference type="Pfam" id="PF01614">
    <property type="entry name" value="IclR_C"/>
    <property type="match status" value="1"/>
</dbReference>
<dbReference type="SUPFAM" id="SSF55781">
    <property type="entry name" value="GAF domain-like"/>
    <property type="match status" value="1"/>
</dbReference>
<protein>
    <recommendedName>
        <fullName evidence="1">IclR-ED domain-containing protein</fullName>
    </recommendedName>
</protein>
<dbReference type="PROSITE" id="PS51078">
    <property type="entry name" value="ICLR_ED"/>
    <property type="match status" value="1"/>
</dbReference>
<evidence type="ECO:0000259" key="1">
    <source>
        <dbReference type="PROSITE" id="PS51078"/>
    </source>
</evidence>
<name>A0A848CSL1_ANEAE</name>
<evidence type="ECO:0000313" key="2">
    <source>
        <dbReference type="EMBL" id="NME97981.1"/>
    </source>
</evidence>
<sequence>MAAPVRNYLGDVVCALSVSGPEYRMNTERVQIRSEIVMENAYEVSRQCDL</sequence>
<accession>A0A848CSL1</accession>
<gene>
    <name evidence="2" type="ORF">HF838_06880</name>
</gene>